<organism evidence="2 3">
    <name type="scientific">Turnera subulata</name>
    <dbReference type="NCBI Taxonomy" id="218843"/>
    <lineage>
        <taxon>Eukaryota</taxon>
        <taxon>Viridiplantae</taxon>
        <taxon>Streptophyta</taxon>
        <taxon>Embryophyta</taxon>
        <taxon>Tracheophyta</taxon>
        <taxon>Spermatophyta</taxon>
        <taxon>Magnoliopsida</taxon>
        <taxon>eudicotyledons</taxon>
        <taxon>Gunneridae</taxon>
        <taxon>Pentapetalae</taxon>
        <taxon>rosids</taxon>
        <taxon>fabids</taxon>
        <taxon>Malpighiales</taxon>
        <taxon>Passifloraceae</taxon>
        <taxon>Turnera</taxon>
    </lineage>
</organism>
<reference evidence="2" key="2">
    <citation type="journal article" date="2023" name="Plants (Basel)">
        <title>Annotation of the Turnera subulata (Passifloraceae) Draft Genome Reveals the S-Locus Evolved after the Divergence of Turneroideae from Passifloroideae in a Stepwise Manner.</title>
        <authorList>
            <person name="Henning P.M."/>
            <person name="Roalson E.H."/>
            <person name="Mir W."/>
            <person name="McCubbin A.G."/>
            <person name="Shore J.S."/>
        </authorList>
    </citation>
    <scope>NUCLEOTIDE SEQUENCE</scope>
    <source>
        <strain evidence="2">F60SS</strain>
    </source>
</reference>
<dbReference type="EMBL" id="JAKUCV010002448">
    <property type="protein sequence ID" value="KAJ4842627.1"/>
    <property type="molecule type" value="Genomic_DNA"/>
</dbReference>
<protein>
    <submittedName>
        <fullName evidence="2">Uncharacterized protein</fullName>
    </submittedName>
</protein>
<evidence type="ECO:0000256" key="1">
    <source>
        <dbReference type="SAM" id="MobiDB-lite"/>
    </source>
</evidence>
<reference evidence="2" key="1">
    <citation type="submission" date="2022-02" db="EMBL/GenBank/DDBJ databases">
        <authorList>
            <person name="Henning P.M."/>
            <person name="McCubbin A.G."/>
            <person name="Shore J.S."/>
        </authorList>
    </citation>
    <scope>NUCLEOTIDE SEQUENCE</scope>
    <source>
        <strain evidence="2">F60SS</strain>
        <tissue evidence="2">Leaves</tissue>
    </source>
</reference>
<name>A0A9Q0JIQ8_9ROSI</name>
<dbReference type="PANTHER" id="PTHR33356">
    <property type="entry name" value="TIP41-LIKE PROTEIN"/>
    <property type="match status" value="1"/>
</dbReference>
<proteinExistence type="predicted"/>
<feature type="compositionally biased region" description="Basic residues" evidence="1">
    <location>
        <begin position="61"/>
        <end position="71"/>
    </location>
</feature>
<feature type="region of interest" description="Disordered" evidence="1">
    <location>
        <begin position="147"/>
        <end position="191"/>
    </location>
</feature>
<dbReference type="OrthoDB" id="1931548at2759"/>
<evidence type="ECO:0000313" key="3">
    <source>
        <dbReference type="Proteomes" id="UP001141552"/>
    </source>
</evidence>
<keyword evidence="3" id="KW-1185">Reference proteome</keyword>
<comment type="caution">
    <text evidence="2">The sequence shown here is derived from an EMBL/GenBank/DDBJ whole genome shotgun (WGS) entry which is preliminary data.</text>
</comment>
<evidence type="ECO:0000313" key="2">
    <source>
        <dbReference type="EMBL" id="KAJ4842627.1"/>
    </source>
</evidence>
<dbReference type="Proteomes" id="UP001141552">
    <property type="component" value="Unassembled WGS sequence"/>
</dbReference>
<sequence length="191" mass="21436">MACFEDGEVGFEEGISWLPSHVLEEAIWDVKDYDKQHEVQYHQYYKVPRMSPEPYQLRSKSSPRPHLRTKNHFNSATGGPGMQAVFLDSGKKSCGTGVFLPRKPGNSVQCSKRPACCPVLVPVRVVQALQLNVNEIGLQISRRQATKTNSKGGDCFSFKNKKGNDVSAHRPVTPQNENSSPDVFLPKEWTY</sequence>
<gene>
    <name evidence="2" type="ORF">Tsubulata_039772</name>
</gene>
<dbReference type="PANTHER" id="PTHR33356:SF13">
    <property type="entry name" value="DUF4005 DOMAIN-CONTAINING PROTEIN"/>
    <property type="match status" value="1"/>
</dbReference>
<dbReference type="AlphaFoldDB" id="A0A9Q0JIQ8"/>
<accession>A0A9Q0JIQ8</accession>
<feature type="region of interest" description="Disordered" evidence="1">
    <location>
        <begin position="53"/>
        <end position="81"/>
    </location>
</feature>